<dbReference type="Proteomes" id="UP000006727">
    <property type="component" value="Chromosome 16"/>
</dbReference>
<dbReference type="PaxDb" id="3218-PP1S127_45V6.1"/>
<name>A0A2K1J714_PHYPA</name>
<organism evidence="1">
    <name type="scientific">Physcomitrium patens</name>
    <name type="common">Spreading-leaved earth moss</name>
    <name type="synonym">Physcomitrella patens</name>
    <dbReference type="NCBI Taxonomy" id="3218"/>
    <lineage>
        <taxon>Eukaryota</taxon>
        <taxon>Viridiplantae</taxon>
        <taxon>Streptophyta</taxon>
        <taxon>Embryophyta</taxon>
        <taxon>Bryophyta</taxon>
        <taxon>Bryophytina</taxon>
        <taxon>Bryopsida</taxon>
        <taxon>Funariidae</taxon>
        <taxon>Funariales</taxon>
        <taxon>Funariaceae</taxon>
        <taxon>Physcomitrium</taxon>
    </lineage>
</organism>
<evidence type="ECO:0000313" key="1">
    <source>
        <dbReference type="EMBL" id="PNR37316.1"/>
    </source>
</evidence>
<dbReference type="InParanoid" id="A0A2K1J714"/>
<dbReference type="Gramene" id="Pp3c16_3380V3.1">
    <property type="protein sequence ID" value="Pp3c16_3380V3.1"/>
    <property type="gene ID" value="Pp3c16_3380"/>
</dbReference>
<accession>A0A2K1J714</accession>
<protein>
    <submittedName>
        <fullName evidence="1 2">Uncharacterized protein</fullName>
    </submittedName>
</protein>
<dbReference type="EnsemblPlants" id="Pp3c16_3380V3.1">
    <property type="protein sequence ID" value="Pp3c16_3380V3.1"/>
    <property type="gene ID" value="Pp3c16_3380"/>
</dbReference>
<evidence type="ECO:0000313" key="3">
    <source>
        <dbReference type="Proteomes" id="UP000006727"/>
    </source>
</evidence>
<reference evidence="1 3" key="2">
    <citation type="journal article" date="2018" name="Plant J.">
        <title>The Physcomitrella patens chromosome-scale assembly reveals moss genome structure and evolution.</title>
        <authorList>
            <person name="Lang D."/>
            <person name="Ullrich K.K."/>
            <person name="Murat F."/>
            <person name="Fuchs J."/>
            <person name="Jenkins J."/>
            <person name="Haas F.B."/>
            <person name="Piednoel M."/>
            <person name="Gundlach H."/>
            <person name="Van Bel M."/>
            <person name="Meyberg R."/>
            <person name="Vives C."/>
            <person name="Morata J."/>
            <person name="Symeonidi A."/>
            <person name="Hiss M."/>
            <person name="Muchero W."/>
            <person name="Kamisugi Y."/>
            <person name="Saleh O."/>
            <person name="Blanc G."/>
            <person name="Decker E.L."/>
            <person name="van Gessel N."/>
            <person name="Grimwood J."/>
            <person name="Hayes R.D."/>
            <person name="Graham S.W."/>
            <person name="Gunter L.E."/>
            <person name="McDaniel S.F."/>
            <person name="Hoernstein S.N.W."/>
            <person name="Larsson A."/>
            <person name="Li F.W."/>
            <person name="Perroud P.F."/>
            <person name="Phillips J."/>
            <person name="Ranjan P."/>
            <person name="Rokshar D.S."/>
            <person name="Rothfels C.J."/>
            <person name="Schneider L."/>
            <person name="Shu S."/>
            <person name="Stevenson D.W."/>
            <person name="Thummler F."/>
            <person name="Tillich M."/>
            <person name="Villarreal Aguilar J.C."/>
            <person name="Widiez T."/>
            <person name="Wong G.K."/>
            <person name="Wymore A."/>
            <person name="Zhang Y."/>
            <person name="Zimmer A.D."/>
            <person name="Quatrano R.S."/>
            <person name="Mayer K.F.X."/>
            <person name="Goodstein D."/>
            <person name="Casacuberta J.M."/>
            <person name="Vandepoele K."/>
            <person name="Reski R."/>
            <person name="Cuming A.C."/>
            <person name="Tuskan G.A."/>
            <person name="Maumus F."/>
            <person name="Salse J."/>
            <person name="Schmutz J."/>
            <person name="Rensing S.A."/>
        </authorList>
    </citation>
    <scope>NUCLEOTIDE SEQUENCE [LARGE SCALE GENOMIC DNA]</scope>
    <source>
        <strain evidence="2 3">cv. Gransden 2004</strain>
    </source>
</reference>
<dbReference type="AlphaFoldDB" id="A0A2K1J714"/>
<gene>
    <name evidence="1" type="ORF">PHYPA_020424</name>
</gene>
<reference evidence="1 3" key="1">
    <citation type="journal article" date="2008" name="Science">
        <title>The Physcomitrella genome reveals evolutionary insights into the conquest of land by plants.</title>
        <authorList>
            <person name="Rensing S."/>
            <person name="Lang D."/>
            <person name="Zimmer A."/>
            <person name="Terry A."/>
            <person name="Salamov A."/>
            <person name="Shapiro H."/>
            <person name="Nishiyama T."/>
            <person name="Perroud P.-F."/>
            <person name="Lindquist E."/>
            <person name="Kamisugi Y."/>
            <person name="Tanahashi T."/>
            <person name="Sakakibara K."/>
            <person name="Fujita T."/>
            <person name="Oishi K."/>
            <person name="Shin-I T."/>
            <person name="Kuroki Y."/>
            <person name="Toyoda A."/>
            <person name="Suzuki Y."/>
            <person name="Hashimoto A."/>
            <person name="Yamaguchi K."/>
            <person name="Sugano A."/>
            <person name="Kohara Y."/>
            <person name="Fujiyama A."/>
            <person name="Anterola A."/>
            <person name="Aoki S."/>
            <person name="Ashton N."/>
            <person name="Barbazuk W.B."/>
            <person name="Barker E."/>
            <person name="Bennetzen J."/>
            <person name="Bezanilla M."/>
            <person name="Blankenship R."/>
            <person name="Cho S.H."/>
            <person name="Dutcher S."/>
            <person name="Estelle M."/>
            <person name="Fawcett J.A."/>
            <person name="Gundlach H."/>
            <person name="Hanada K."/>
            <person name="Heyl A."/>
            <person name="Hicks K.A."/>
            <person name="Hugh J."/>
            <person name="Lohr M."/>
            <person name="Mayer K."/>
            <person name="Melkozernov A."/>
            <person name="Murata T."/>
            <person name="Nelson D."/>
            <person name="Pils B."/>
            <person name="Prigge M."/>
            <person name="Reiss B."/>
            <person name="Renner T."/>
            <person name="Rombauts S."/>
            <person name="Rushton P."/>
            <person name="Sanderfoot A."/>
            <person name="Schween G."/>
            <person name="Shiu S.-H."/>
            <person name="Stueber K."/>
            <person name="Theodoulou F.L."/>
            <person name="Tu H."/>
            <person name="Van de Peer Y."/>
            <person name="Verrier P.J."/>
            <person name="Waters E."/>
            <person name="Wood A."/>
            <person name="Yang L."/>
            <person name="Cove D."/>
            <person name="Cuming A."/>
            <person name="Hasebe M."/>
            <person name="Lucas S."/>
            <person name="Mishler D.B."/>
            <person name="Reski R."/>
            <person name="Grigoriev I."/>
            <person name="Quatrano R.S."/>
            <person name="Boore J.L."/>
        </authorList>
    </citation>
    <scope>NUCLEOTIDE SEQUENCE [LARGE SCALE GENOMIC DNA]</scope>
    <source>
        <strain evidence="2 3">cv. Gransden 2004</strain>
    </source>
</reference>
<reference evidence="2" key="3">
    <citation type="submission" date="2020-12" db="UniProtKB">
        <authorList>
            <consortium name="EnsemblPlants"/>
        </authorList>
    </citation>
    <scope>IDENTIFICATION</scope>
</reference>
<proteinExistence type="predicted"/>
<dbReference type="EMBL" id="ABEU02000016">
    <property type="protein sequence ID" value="PNR37316.1"/>
    <property type="molecule type" value="Genomic_DNA"/>
</dbReference>
<evidence type="ECO:0000313" key="2">
    <source>
        <dbReference type="EnsemblPlants" id="Pp3c16_3380V3.1"/>
    </source>
</evidence>
<keyword evidence="3" id="KW-1185">Reference proteome</keyword>
<sequence>MSPPAACPAASCLSTASGVDRMSFPRGENLSFRFHVSVAARPLSMSSRSMNKVTEK</sequence>